<organism evidence="2 3">
    <name type="scientific">Haloarcula hispanica</name>
    <dbReference type="NCBI Taxonomy" id="51589"/>
    <lineage>
        <taxon>Archaea</taxon>
        <taxon>Methanobacteriati</taxon>
        <taxon>Methanobacteriota</taxon>
        <taxon>Stenosarchaea group</taxon>
        <taxon>Halobacteria</taxon>
        <taxon>Halobacteriales</taxon>
        <taxon>Haloarculaceae</taxon>
        <taxon>Haloarcula</taxon>
    </lineage>
</organism>
<dbReference type="InterPro" id="IPR012337">
    <property type="entry name" value="RNaseH-like_sf"/>
</dbReference>
<feature type="domain" description="Piwi" evidence="1">
    <location>
        <begin position="148"/>
        <end position="457"/>
    </location>
</feature>
<comment type="caution">
    <text evidence="2">The sequence shown here is derived from an EMBL/GenBank/DDBJ whole genome shotgun (WGS) entry which is preliminary data.</text>
</comment>
<name>A0A5J5LF94_HALHI</name>
<dbReference type="InterPro" id="IPR003165">
    <property type="entry name" value="Piwi"/>
</dbReference>
<accession>A0A5J5LF94</accession>
<evidence type="ECO:0000313" key="3">
    <source>
        <dbReference type="Proteomes" id="UP000326244"/>
    </source>
</evidence>
<dbReference type="GO" id="GO:0003676">
    <property type="term" value="F:nucleic acid binding"/>
    <property type="evidence" value="ECO:0007669"/>
    <property type="project" value="InterPro"/>
</dbReference>
<dbReference type="InterPro" id="IPR036397">
    <property type="entry name" value="RNaseH_sf"/>
</dbReference>
<dbReference type="Proteomes" id="UP000326244">
    <property type="component" value="Unassembled WGS sequence"/>
</dbReference>
<dbReference type="AlphaFoldDB" id="A0A5J5LF94"/>
<dbReference type="SMART" id="SM00950">
    <property type="entry name" value="Piwi"/>
    <property type="match status" value="1"/>
</dbReference>
<dbReference type="CDD" id="cd04659">
    <property type="entry name" value="Piwi_piwi-like_ProArk"/>
    <property type="match status" value="1"/>
</dbReference>
<proteinExistence type="predicted"/>
<reference evidence="2 3" key="1">
    <citation type="submission" date="2018-11" db="EMBL/GenBank/DDBJ databases">
        <title>Genomic analysis of Haloarcula hispanica CBA1121.</title>
        <authorList>
            <person name="Kim Y.B."/>
            <person name="Roh S.W."/>
        </authorList>
    </citation>
    <scope>NUCLEOTIDE SEQUENCE [LARGE SCALE GENOMIC DNA]</scope>
    <source>
        <strain evidence="2 3">CBA1121</strain>
    </source>
</reference>
<evidence type="ECO:0000313" key="2">
    <source>
        <dbReference type="EMBL" id="KAA9404710.1"/>
    </source>
</evidence>
<sequence>MMDFETEYIEEPSLKFKTGEAKDPRAGLMEYGPWTPGSSGHNEIKIGLIGTNRSISAVKGLLQEMETVIPRNSEEVKRHQPPFPSMGPNSPFEASFVLMDRHQSEFTRRDLDHITQHDSPSKNVGILLDQMDKRLQILKRRNDPPPDVVIVAIPEEIEDACTSSGVNKAKMKDGPTDFHDRIKTFGLKYDVPTQLIRPASVHFDGTGQSKAEVAWNLSVGLLYKSREGKPWKVADLAEDTCYAGISFYRERHGDRSKAHASLAQVFLDTGESFVVWGDPAIKDDSKSNYHLTKDSAEDIVTQILDQYTMNKPRPERLVLHKTSRFHDEEKEGFLNAASDIPKLDFVTIREGDGIRLFPSGDYPPLRGTVLHPRNTNKYFLYTQGYVPSLETYPGPRIPTPITVELDPDINHTSYREICREILSFTKLDWNTSSFCKKQPVTIKVARSVGAILAESKNRGIDVQPQYYYYM</sequence>
<dbReference type="Gene3D" id="3.30.420.10">
    <property type="entry name" value="Ribonuclease H-like superfamily/Ribonuclease H"/>
    <property type="match status" value="1"/>
</dbReference>
<protein>
    <recommendedName>
        <fullName evidence="1">Piwi domain-containing protein</fullName>
    </recommendedName>
</protein>
<evidence type="ECO:0000259" key="1">
    <source>
        <dbReference type="SMART" id="SM00950"/>
    </source>
</evidence>
<gene>
    <name evidence="2" type="ORF">EGO51_18575</name>
</gene>
<dbReference type="EMBL" id="RQWK01000003">
    <property type="protein sequence ID" value="KAA9404710.1"/>
    <property type="molecule type" value="Genomic_DNA"/>
</dbReference>
<dbReference type="SUPFAM" id="SSF53098">
    <property type="entry name" value="Ribonuclease H-like"/>
    <property type="match status" value="1"/>
</dbReference>